<keyword evidence="4" id="KW-0788">Thiol protease</keyword>
<feature type="region of interest" description="Disordered" evidence="5">
    <location>
        <begin position="796"/>
        <end position="834"/>
    </location>
</feature>
<dbReference type="PROSITE" id="PS50600">
    <property type="entry name" value="ULP_PROTEASE"/>
    <property type="match status" value="1"/>
</dbReference>
<organism evidence="7 8">
    <name type="scientific">Bombardia bombarda</name>
    <dbReference type="NCBI Taxonomy" id="252184"/>
    <lineage>
        <taxon>Eukaryota</taxon>
        <taxon>Fungi</taxon>
        <taxon>Dikarya</taxon>
        <taxon>Ascomycota</taxon>
        <taxon>Pezizomycotina</taxon>
        <taxon>Sordariomycetes</taxon>
        <taxon>Sordariomycetidae</taxon>
        <taxon>Sordariales</taxon>
        <taxon>Lasiosphaeriaceae</taxon>
        <taxon>Bombardia</taxon>
    </lineage>
</organism>
<protein>
    <recommendedName>
        <fullName evidence="6">Ubiquitin-like protease family profile domain-containing protein</fullName>
    </recommendedName>
</protein>
<dbReference type="InterPro" id="IPR038765">
    <property type="entry name" value="Papain-like_cys_pep_sf"/>
</dbReference>
<keyword evidence="3" id="KW-0378">Hydrolase</keyword>
<dbReference type="GO" id="GO:0006508">
    <property type="term" value="P:proteolysis"/>
    <property type="evidence" value="ECO:0007669"/>
    <property type="project" value="UniProtKB-KW"/>
</dbReference>
<dbReference type="GO" id="GO:0016929">
    <property type="term" value="F:deSUMOylase activity"/>
    <property type="evidence" value="ECO:0007669"/>
    <property type="project" value="TreeGrafter"/>
</dbReference>
<dbReference type="Gene3D" id="3.40.395.10">
    <property type="entry name" value="Adenoviral Proteinase, Chain A"/>
    <property type="match status" value="1"/>
</dbReference>
<evidence type="ECO:0000256" key="4">
    <source>
        <dbReference type="ARBA" id="ARBA00022807"/>
    </source>
</evidence>
<evidence type="ECO:0000313" key="7">
    <source>
        <dbReference type="EMBL" id="KAK0634797.1"/>
    </source>
</evidence>
<dbReference type="PANTHER" id="PTHR12606:SF141">
    <property type="entry name" value="GH15225P-RELATED"/>
    <property type="match status" value="1"/>
</dbReference>
<gene>
    <name evidence="7" type="ORF">B0T17DRAFT_484813</name>
</gene>
<name>A0AA39XK61_9PEZI</name>
<keyword evidence="8" id="KW-1185">Reference proteome</keyword>
<dbReference type="GO" id="GO:0005634">
    <property type="term" value="C:nucleus"/>
    <property type="evidence" value="ECO:0007669"/>
    <property type="project" value="TreeGrafter"/>
</dbReference>
<evidence type="ECO:0000256" key="1">
    <source>
        <dbReference type="ARBA" id="ARBA00005234"/>
    </source>
</evidence>
<dbReference type="PANTHER" id="PTHR12606">
    <property type="entry name" value="SENTRIN/SUMO-SPECIFIC PROTEASE"/>
    <property type="match status" value="1"/>
</dbReference>
<dbReference type="EMBL" id="JAULSR010000001">
    <property type="protein sequence ID" value="KAK0634797.1"/>
    <property type="molecule type" value="Genomic_DNA"/>
</dbReference>
<evidence type="ECO:0000256" key="2">
    <source>
        <dbReference type="ARBA" id="ARBA00022670"/>
    </source>
</evidence>
<evidence type="ECO:0000256" key="5">
    <source>
        <dbReference type="SAM" id="MobiDB-lite"/>
    </source>
</evidence>
<dbReference type="Proteomes" id="UP001174934">
    <property type="component" value="Unassembled WGS sequence"/>
</dbReference>
<dbReference type="Pfam" id="PF02902">
    <property type="entry name" value="Peptidase_C48"/>
    <property type="match status" value="1"/>
</dbReference>
<keyword evidence="2" id="KW-0645">Protease</keyword>
<dbReference type="GO" id="GO:0016926">
    <property type="term" value="P:protein desumoylation"/>
    <property type="evidence" value="ECO:0007669"/>
    <property type="project" value="TreeGrafter"/>
</dbReference>
<feature type="domain" description="Ubiquitin-like protease family profile" evidence="6">
    <location>
        <begin position="885"/>
        <end position="1056"/>
    </location>
</feature>
<evidence type="ECO:0000313" key="8">
    <source>
        <dbReference type="Proteomes" id="UP001174934"/>
    </source>
</evidence>
<feature type="region of interest" description="Disordered" evidence="5">
    <location>
        <begin position="724"/>
        <end position="763"/>
    </location>
</feature>
<dbReference type="SUPFAM" id="SSF54001">
    <property type="entry name" value="Cysteine proteinases"/>
    <property type="match status" value="1"/>
</dbReference>
<feature type="compositionally biased region" description="Basic and acidic residues" evidence="5">
    <location>
        <begin position="724"/>
        <end position="747"/>
    </location>
</feature>
<sequence length="1096" mass="124650">MASTAAALGLRGSQSPSPYPLPPSSPTLRFQLFTAEYQVNKWIEGYHQDLYDQRLEEAKELGLAHEAAKKAELTASPGNESRRFKARSDKNHHDFARGLYEAIRNDHFMKGCSCGPPAIYSSREEAESGAGHLRFYVNGRERKNLRALQRKDDRHWHCACGKDQVKPPYQRLINSNGKRPAEDSELDLIAQNSDDSRSNSRSISVSRLVPAPSPTPTKTEEEEDQDQNQDLAHPMWSYVSGMGSRVANMGNSVFTLLGKILGLAPQNNNYDVVDNRSYDAANDNVISKRLKRQSCRPLANSSPQQMSADIAQLPYWTWTDDATKWVGQDELTKMMAVFTDQLHLMDFGDLCYGPSIDALVALNLPEPVHLLSIAIHMLIEDKHGPYPVGVSANEMRPKFEEARNFYQEGLHHSLIFMTEIYSAESLDEFKTKYPDPPSRFCTGTYEWRHGGRQVAEFLGCLIKDPVKSHYGITGNFLQAISKVLMDVNAVHKQEMLLSYVEYPGKSNADGLIPGAFPTGIDEDVAMADFEIQPVYALKHPSLETPSQNVPPFRPAEFNVLSQLPKGVLKKEPKQRDTKRKIAFESPVAKFVPPTRIPAKVLTVQESLDLEYKRTRKEILNGPYKETLAKLYPDQALLVPLPESDSEDDKDLAAEVPIERDNARMGLERHANKYNGLLEGMHQDILERQKLEDRWEQKDKEHKEIVDILKSRAAIKREHAAFTRSIRDGYREHQESRLRKRREREEPTPKPQPRHVDLAISSKKQEDLEIRHQLLDEVEAQIRRDEQERRQREIEEELRRKAEEERKRAEEERRKQEAERKRLEEKRRREEAEKRQQEAAQYAALTGLRAPSKPIITPITEEWNAQVTRAANANPSAELAKTPEGQELTRRDFEEKLLPKTAWLNDNVIIGSIQHIAEYVNKTAGVSNQEPKCAAFTSFFWNRLQSAGPSQCGRLMRRTGVRKANFFNIDTILIPICAQSHWTLAVVRPGQRTVSHIDSMQGGAGDKNVKRTLLNWVQVTLEDLFVKDDWKAVDYQAPHQTNGYDCGVFTITNAICMALGVDPKLSYSSQQLTQQRRRLAAILLNGGFTGEFSLDGI</sequence>
<accession>A0AA39XK61</accession>
<reference evidence="7" key="1">
    <citation type="submission" date="2023-06" db="EMBL/GenBank/DDBJ databases">
        <title>Genome-scale phylogeny and comparative genomics of the fungal order Sordariales.</title>
        <authorList>
            <consortium name="Lawrence Berkeley National Laboratory"/>
            <person name="Hensen N."/>
            <person name="Bonometti L."/>
            <person name="Westerberg I."/>
            <person name="Brannstrom I.O."/>
            <person name="Guillou S."/>
            <person name="Cros-Aarteil S."/>
            <person name="Calhoun S."/>
            <person name="Haridas S."/>
            <person name="Kuo A."/>
            <person name="Mondo S."/>
            <person name="Pangilinan J."/>
            <person name="Riley R."/>
            <person name="LaButti K."/>
            <person name="Andreopoulos B."/>
            <person name="Lipzen A."/>
            <person name="Chen C."/>
            <person name="Yanf M."/>
            <person name="Daum C."/>
            <person name="Ng V."/>
            <person name="Clum A."/>
            <person name="Steindorff A."/>
            <person name="Ohm R."/>
            <person name="Martin F."/>
            <person name="Silar P."/>
            <person name="Natvig D."/>
            <person name="Lalanne C."/>
            <person name="Gautier V."/>
            <person name="Ament-velasquez S.L."/>
            <person name="Kruys A."/>
            <person name="Hutchinson M.I."/>
            <person name="Powell A.J."/>
            <person name="Barry K."/>
            <person name="Miller A.N."/>
            <person name="Grigoriev I.V."/>
            <person name="Debuchy R."/>
            <person name="Gladieux P."/>
            <person name="Thoren M.H."/>
            <person name="Johannesson H."/>
        </authorList>
    </citation>
    <scope>NUCLEOTIDE SEQUENCE</scope>
    <source>
        <strain evidence="7">SMH3391-2</strain>
    </source>
</reference>
<dbReference type="InterPro" id="IPR003653">
    <property type="entry name" value="Peptidase_C48_C"/>
</dbReference>
<dbReference type="AlphaFoldDB" id="A0AA39XK61"/>
<comment type="similarity">
    <text evidence="1">Belongs to the peptidase C48 family.</text>
</comment>
<evidence type="ECO:0000259" key="6">
    <source>
        <dbReference type="PROSITE" id="PS50600"/>
    </source>
</evidence>
<proteinExistence type="inferred from homology"/>
<feature type="region of interest" description="Disordered" evidence="5">
    <location>
        <begin position="1"/>
        <end position="23"/>
    </location>
</feature>
<evidence type="ECO:0000256" key="3">
    <source>
        <dbReference type="ARBA" id="ARBA00022801"/>
    </source>
</evidence>
<comment type="caution">
    <text evidence="7">The sequence shown here is derived from an EMBL/GenBank/DDBJ whole genome shotgun (WGS) entry which is preliminary data.</text>
</comment>
<feature type="region of interest" description="Disordered" evidence="5">
    <location>
        <begin position="191"/>
        <end position="229"/>
    </location>
</feature>